<evidence type="ECO:0000313" key="2">
    <source>
        <dbReference type="Proteomes" id="UP001489719"/>
    </source>
</evidence>
<keyword evidence="2" id="KW-1185">Reference proteome</keyword>
<evidence type="ECO:0000313" key="1">
    <source>
        <dbReference type="EMBL" id="KAK9320693.1"/>
    </source>
</evidence>
<sequence length="768" mass="80099">MAGYPHNASLMNARLNGIGHLPEGMSDVEKQRQQQLARQAALTRRAAAGGLTAAQIQTMKQQQQQQQMYAQQQQHMQQAALQAGQHSQQGPQPGQPAESGVDGRSEHSPPPPQSGSPSKRQRLSPDGAYSQVAPNRFVNAAGQQANAQAAHQMLLNTGMNPGQMNQQFNAQMMQLKQQQAAAAAQQQQAQHLQQQAQQGHLQQQPGLSQAAMQAQQLQQYSSNLMNNHRALLNMSKGQGAAGPGLQPGAPHIPGGSPMIAHSSSDQGHPAMYVADAYGQNPAAGQLRIPPGTQQSVGGNTNALQDYQMQLMLLEQQNKRRLMVARQEQQDAVIKQPPSGAPGGPPPGQQPGQPGQGQQPGESMTPFPAMSPQQGRLVPSPQPTMDMAKRATPKIANQAIPGSPLPDSQQHPAGHGQQPNSRNASPNMAGGFSGMDQFNVLVGGPGGNNLIMRGVQPSHPSGFNAPHLQQISADQGGPRPQGIPGRQQANANLIWTQQQGQQMMPGQNQPGPQQGGQQSATGQHPNSQQGHTPQPQSRQQQQQQQQMPPPQAPSSAPRASASPSMASTPITAPTPPAAKILPKGKKEPREPKKRTKKQQAAAAAAAAAAAGNQPVTPSATPGPTSEPPTPTTPITPQHPNSFSNGNAGSAGSSMSGGANPLLLKATTFSASQNVANNTNNVANAPGNSSTPSASSAPAPQTSEAPSSFLDADAPSLFPEFGTGADGDIGDLEFDINTFLNTDDATAGGLNFDPTSAFTWNESVEATGDV</sequence>
<reference evidence="2" key="1">
    <citation type="journal article" date="2024" name="Front. Bioeng. Biotechnol.">
        <title>Genome-scale model development and genomic sequencing of the oleaginous clade Lipomyces.</title>
        <authorList>
            <person name="Czajka J.J."/>
            <person name="Han Y."/>
            <person name="Kim J."/>
            <person name="Mondo S.J."/>
            <person name="Hofstad B.A."/>
            <person name="Robles A."/>
            <person name="Haridas S."/>
            <person name="Riley R."/>
            <person name="LaButti K."/>
            <person name="Pangilinan J."/>
            <person name="Andreopoulos W."/>
            <person name="Lipzen A."/>
            <person name="Yan J."/>
            <person name="Wang M."/>
            <person name="Ng V."/>
            <person name="Grigoriev I.V."/>
            <person name="Spatafora J.W."/>
            <person name="Magnuson J.K."/>
            <person name="Baker S.E."/>
            <person name="Pomraning K.R."/>
        </authorList>
    </citation>
    <scope>NUCLEOTIDE SEQUENCE [LARGE SCALE GENOMIC DNA]</scope>
    <source>
        <strain evidence="2">CBS 10300</strain>
    </source>
</reference>
<name>A0ACC3TKP7_9ASCO</name>
<dbReference type="EMBL" id="MU970119">
    <property type="protein sequence ID" value="KAK9320693.1"/>
    <property type="molecule type" value="Genomic_DNA"/>
</dbReference>
<proteinExistence type="predicted"/>
<protein>
    <submittedName>
        <fullName evidence="1">Uncharacterized protein</fullName>
    </submittedName>
</protein>
<organism evidence="1 2">
    <name type="scientific">Lipomyces orientalis</name>
    <dbReference type="NCBI Taxonomy" id="1233043"/>
    <lineage>
        <taxon>Eukaryota</taxon>
        <taxon>Fungi</taxon>
        <taxon>Dikarya</taxon>
        <taxon>Ascomycota</taxon>
        <taxon>Saccharomycotina</taxon>
        <taxon>Lipomycetes</taxon>
        <taxon>Lipomycetales</taxon>
        <taxon>Lipomycetaceae</taxon>
        <taxon>Lipomyces</taxon>
    </lineage>
</organism>
<gene>
    <name evidence="1" type="ORF">V1517DRAFT_354284</name>
</gene>
<dbReference type="Proteomes" id="UP001489719">
    <property type="component" value="Unassembled WGS sequence"/>
</dbReference>
<accession>A0ACC3TKP7</accession>
<comment type="caution">
    <text evidence="1">The sequence shown here is derived from an EMBL/GenBank/DDBJ whole genome shotgun (WGS) entry which is preliminary data.</text>
</comment>